<dbReference type="Proteomes" id="UP001156831">
    <property type="component" value="Unassembled WGS sequence"/>
</dbReference>
<dbReference type="Gene3D" id="1.10.3210.10">
    <property type="entry name" value="Hypothetical protein af1432"/>
    <property type="match status" value="1"/>
</dbReference>
<dbReference type="NCBIfam" id="TIGR00254">
    <property type="entry name" value="GGDEF"/>
    <property type="match status" value="1"/>
</dbReference>
<dbReference type="Gene3D" id="3.30.70.270">
    <property type="match status" value="1"/>
</dbReference>
<dbReference type="SUPFAM" id="SSF55073">
    <property type="entry name" value="Nucleotide cyclase"/>
    <property type="match status" value="1"/>
</dbReference>
<dbReference type="Pfam" id="PF00990">
    <property type="entry name" value="GGDEF"/>
    <property type="match status" value="1"/>
</dbReference>
<dbReference type="PROSITE" id="PS51833">
    <property type="entry name" value="HDOD"/>
    <property type="match status" value="1"/>
</dbReference>
<evidence type="ECO:0000313" key="4">
    <source>
        <dbReference type="EMBL" id="MDH5832088.1"/>
    </source>
</evidence>
<dbReference type="InterPro" id="IPR000160">
    <property type="entry name" value="GGDEF_dom"/>
</dbReference>
<dbReference type="InterPro" id="IPR013976">
    <property type="entry name" value="HDOD"/>
</dbReference>
<comment type="caution">
    <text evidence="4">The sequence shown here is derived from an EMBL/GenBank/DDBJ whole genome shotgun (WGS) entry which is preliminary data.</text>
</comment>
<sequence length="495" mass="53288">MQPELATLLDRCPDLPTPPGVALRVIALAQDPKADLNATADAIGLDPALAARILRIANSPLFASATRRPPETVSRALALLGLNAALTLALGFSLATTMRGGGQVAAAREQYWRRSVLSAMAARLLGEDAGLDRPEELMLAGLLQDIGALALMQVLPERYTLLDPGPPGLAPLARERTLFGSDHAEVGAWLAARWNLPAWLQDSIARHESGPWDGDAALSCVGGSGVVADLWMQAGTPEQLRALAAELERRTGLDGASTARLLERLSASAPELGALFDVRLDDPRDVRAVHGRVQELMVVRNLIEIRNAAVARRELEALKARTQDLTEQARRDPLTGAYNRLQLEEVLEREFRDALEHGRPLSIAFIDLDDFKRINDRHGHLVGDQVLQEFTRCLAGHLRQSDLLARYGGEEFLIVLGNCDAAAARVTLERILAEISRTPMALVDGVPLYITFSAGLASQGGGDGFASAQDLLRAADEALYGAKRDGRNQVAAPEG</sequence>
<protein>
    <recommendedName>
        <fullName evidence="1">diguanylate cyclase</fullName>
        <ecNumber evidence="1">2.7.7.65</ecNumber>
    </recommendedName>
</protein>
<evidence type="ECO:0000313" key="5">
    <source>
        <dbReference type="Proteomes" id="UP001156831"/>
    </source>
</evidence>
<evidence type="ECO:0000259" key="3">
    <source>
        <dbReference type="PROSITE" id="PS51833"/>
    </source>
</evidence>
<feature type="domain" description="HDOD" evidence="3">
    <location>
        <begin position="15"/>
        <end position="210"/>
    </location>
</feature>
<name>A0ABT6JN22_9GAMM</name>
<dbReference type="InterPro" id="IPR050469">
    <property type="entry name" value="Diguanylate_Cyclase"/>
</dbReference>
<reference evidence="4 5" key="1">
    <citation type="submission" date="2023-04" db="EMBL/GenBank/DDBJ databases">
        <title>Luteimonas sp. M1R5S18.</title>
        <authorList>
            <person name="Sun J.-Q."/>
        </authorList>
    </citation>
    <scope>NUCLEOTIDE SEQUENCE [LARGE SCALE GENOMIC DNA]</scope>
    <source>
        <strain evidence="4 5">M1R5S18</strain>
    </source>
</reference>
<dbReference type="SUPFAM" id="SSF109604">
    <property type="entry name" value="HD-domain/PDEase-like"/>
    <property type="match status" value="1"/>
</dbReference>
<dbReference type="InterPro" id="IPR043128">
    <property type="entry name" value="Rev_trsase/Diguanyl_cyclase"/>
</dbReference>
<dbReference type="CDD" id="cd01949">
    <property type="entry name" value="GGDEF"/>
    <property type="match status" value="1"/>
</dbReference>
<dbReference type="SMART" id="SM00267">
    <property type="entry name" value="GGDEF"/>
    <property type="match status" value="1"/>
</dbReference>
<evidence type="ECO:0000259" key="2">
    <source>
        <dbReference type="PROSITE" id="PS50887"/>
    </source>
</evidence>
<dbReference type="PROSITE" id="PS50887">
    <property type="entry name" value="GGDEF"/>
    <property type="match status" value="1"/>
</dbReference>
<dbReference type="Pfam" id="PF08668">
    <property type="entry name" value="HDOD"/>
    <property type="match status" value="1"/>
</dbReference>
<feature type="domain" description="GGDEF" evidence="2">
    <location>
        <begin position="359"/>
        <end position="495"/>
    </location>
</feature>
<evidence type="ECO:0000256" key="1">
    <source>
        <dbReference type="ARBA" id="ARBA00012528"/>
    </source>
</evidence>
<gene>
    <name evidence="4" type="ORF">QFW80_16340</name>
</gene>
<dbReference type="RefSeq" id="WP_280603025.1">
    <property type="nucleotide sequence ID" value="NZ_JARXRN010000028.1"/>
</dbReference>
<accession>A0ABT6JN22</accession>
<dbReference type="EC" id="2.7.7.65" evidence="1"/>
<dbReference type="PANTHER" id="PTHR45138">
    <property type="entry name" value="REGULATORY COMPONENTS OF SENSORY TRANSDUCTION SYSTEM"/>
    <property type="match status" value="1"/>
</dbReference>
<keyword evidence="5" id="KW-1185">Reference proteome</keyword>
<organism evidence="4 5">
    <name type="scientific">Luteimonas rhizosphaericola</name>
    <dbReference type="NCBI Taxonomy" id="3042024"/>
    <lineage>
        <taxon>Bacteria</taxon>
        <taxon>Pseudomonadati</taxon>
        <taxon>Pseudomonadota</taxon>
        <taxon>Gammaproteobacteria</taxon>
        <taxon>Lysobacterales</taxon>
        <taxon>Lysobacteraceae</taxon>
        <taxon>Luteimonas</taxon>
    </lineage>
</organism>
<proteinExistence type="predicted"/>
<dbReference type="EMBL" id="JARXRN010000028">
    <property type="protein sequence ID" value="MDH5832088.1"/>
    <property type="molecule type" value="Genomic_DNA"/>
</dbReference>
<dbReference type="PANTHER" id="PTHR45138:SF24">
    <property type="entry name" value="DIGUANYLATE CYCLASE DGCC-RELATED"/>
    <property type="match status" value="1"/>
</dbReference>
<dbReference type="InterPro" id="IPR029787">
    <property type="entry name" value="Nucleotide_cyclase"/>
</dbReference>